<sequence>MKKLLSLFTVFAVVALCSCSAIQIGPKGEGEYVVSESLVPYNEVDMASMKKEGILEAQKKAVEMVAGVFVSASTTVDHSQVVQNEIISKSNGFIRKYHVMQDYRKGDFWYTKIKAMVLVTEISDVIKKSEESSLVKKTNIMISSRELINDEVSLNQDCKQAIYKTLRNAPYYLMNGDNLSQNNIDDPTGLMDKARYNGARFIFIADVNAAPLNVLGSVITPFKTYRASVNMRVYSTKNYGIVATASSQQSGLDPIESIAAQKAISAACEQAAKEIMDPLQSAVNSAKEYSLRVTDVNSIERLKTLQDILRDLREIEDFNLVKYNNSNADFVIHANIKTSDELAAKIIRQYSANFNVNGVTTKAIVLKLM</sequence>
<gene>
    <name evidence="2" type="ordered locus">Emin_0155</name>
</gene>
<dbReference type="AlphaFoldDB" id="B2KBN3"/>
<dbReference type="InterPro" id="IPR038180">
    <property type="entry name" value="FlgT_N_sf"/>
</dbReference>
<evidence type="ECO:0000256" key="1">
    <source>
        <dbReference type="SAM" id="SignalP"/>
    </source>
</evidence>
<dbReference type="EMBL" id="CP001055">
    <property type="protein sequence ID" value="ACC97720.1"/>
    <property type="molecule type" value="Genomic_DNA"/>
</dbReference>
<organism evidence="2 3">
    <name type="scientific">Elusimicrobium minutum (strain Pei191)</name>
    <dbReference type="NCBI Taxonomy" id="445932"/>
    <lineage>
        <taxon>Bacteria</taxon>
        <taxon>Pseudomonadati</taxon>
        <taxon>Elusimicrobiota</taxon>
        <taxon>Elusimicrobia</taxon>
        <taxon>Elusimicrobiales</taxon>
        <taxon>Elusimicrobiaceae</taxon>
        <taxon>Elusimicrobium</taxon>
    </lineage>
</organism>
<dbReference type="HOGENOM" id="CLU_749516_0_0_0"/>
<dbReference type="RefSeq" id="WP_012414335.1">
    <property type="nucleotide sequence ID" value="NC_010644.1"/>
</dbReference>
<dbReference type="STRING" id="445932.Emin_0155"/>
<feature type="signal peptide" evidence="1">
    <location>
        <begin position="1"/>
        <end position="21"/>
    </location>
</feature>
<dbReference type="Gene3D" id="3.30.1660.40">
    <property type="entry name" value="FlgT, N-terminal domain"/>
    <property type="match status" value="1"/>
</dbReference>
<keyword evidence="1" id="KW-0732">Signal</keyword>
<evidence type="ECO:0000313" key="2">
    <source>
        <dbReference type="EMBL" id="ACC97720.1"/>
    </source>
</evidence>
<protein>
    <recommendedName>
        <fullName evidence="4">Lipoprotein</fullName>
    </recommendedName>
</protein>
<evidence type="ECO:0008006" key="4">
    <source>
        <dbReference type="Google" id="ProtNLM"/>
    </source>
</evidence>
<evidence type="ECO:0000313" key="3">
    <source>
        <dbReference type="Proteomes" id="UP000001029"/>
    </source>
</evidence>
<feature type="chain" id="PRO_5002777697" description="Lipoprotein" evidence="1">
    <location>
        <begin position="22"/>
        <end position="369"/>
    </location>
</feature>
<proteinExistence type="predicted"/>
<dbReference type="OrthoDB" id="7348506at2"/>
<dbReference type="Proteomes" id="UP000001029">
    <property type="component" value="Chromosome"/>
</dbReference>
<dbReference type="KEGG" id="emi:Emin_0155"/>
<name>B2KBN3_ELUMP</name>
<reference evidence="2 3" key="1">
    <citation type="journal article" date="2009" name="Appl. Environ. Microbiol.">
        <title>Genomic analysis of 'Elusimicrobium minutum,' the first cultivated representative of the phylum 'Elusimicrobia' (formerly termite group 1).</title>
        <authorList>
            <person name="Herlemann D.P.R."/>
            <person name="Geissinger O."/>
            <person name="Ikeda-Ohtsubo W."/>
            <person name="Kunin V."/>
            <person name="Sun H."/>
            <person name="Lapidus A."/>
            <person name="Hugenholtz P."/>
            <person name="Brune A."/>
        </authorList>
    </citation>
    <scope>NUCLEOTIDE SEQUENCE [LARGE SCALE GENOMIC DNA]</scope>
    <source>
        <strain evidence="2 3">Pei191</strain>
    </source>
</reference>
<keyword evidence="3" id="KW-1185">Reference proteome</keyword>
<accession>B2KBN3</accession>
<dbReference type="PROSITE" id="PS51257">
    <property type="entry name" value="PROKAR_LIPOPROTEIN"/>
    <property type="match status" value="1"/>
</dbReference>